<feature type="non-terminal residue" evidence="1">
    <location>
        <position position="1"/>
    </location>
</feature>
<reference evidence="2" key="1">
    <citation type="submission" date="2012-09" db="EMBL/GenBank/DDBJ databases">
        <title>Genome sequencing and comparative transcriptomics of race 1 and race 4 of banana pathogen: Fusarium oxysporum f. sp. cubense.</title>
        <authorList>
            <person name="Fang X."/>
            <person name="Huang J."/>
        </authorList>
    </citation>
    <scope>NUCLEOTIDE SEQUENCE [LARGE SCALE GENOMIC DNA]</scope>
    <source>
        <strain evidence="2">race 1</strain>
    </source>
</reference>
<reference evidence="2" key="2">
    <citation type="journal article" date="2014" name="PLoS ONE">
        <title>Genome and Transcriptome Analysis of the Fungal Pathogen Fusarium oxysporum f. sp. cubense Causing Banana Vascular Wilt Disease.</title>
        <authorList>
            <person name="Guo L."/>
            <person name="Han L."/>
            <person name="Yang L."/>
            <person name="Zeng H."/>
            <person name="Fan D."/>
            <person name="Zhu Y."/>
            <person name="Feng Y."/>
            <person name="Wang G."/>
            <person name="Peng C."/>
            <person name="Jiang X."/>
            <person name="Zhou D."/>
            <person name="Ni P."/>
            <person name="Liang C."/>
            <person name="Liu L."/>
            <person name="Wang J."/>
            <person name="Mao C."/>
            <person name="Fang X."/>
            <person name="Peng M."/>
            <person name="Huang J."/>
        </authorList>
    </citation>
    <scope>NUCLEOTIDE SEQUENCE [LARGE SCALE GENOMIC DNA]</scope>
    <source>
        <strain evidence="2">race 1</strain>
    </source>
</reference>
<dbReference type="VEuPathDB" id="FungiDB:FOC1_g10000061"/>
<evidence type="ECO:0000313" key="2">
    <source>
        <dbReference type="Proteomes" id="UP000016928"/>
    </source>
</evidence>
<protein>
    <submittedName>
        <fullName evidence="1">Uncharacterized protein</fullName>
    </submittedName>
</protein>
<sequence length="53" mass="6141">NSSLESIIKALKLATKVIKAVIYKVTLLRAKLYNLRDVNKILSRCRRAKRTRL</sequence>
<organism evidence="1 2">
    <name type="scientific">Fusarium oxysporum f. sp. cubense (strain race 1)</name>
    <name type="common">Panama disease fungus</name>
    <dbReference type="NCBI Taxonomy" id="1229664"/>
    <lineage>
        <taxon>Eukaryota</taxon>
        <taxon>Fungi</taxon>
        <taxon>Dikarya</taxon>
        <taxon>Ascomycota</taxon>
        <taxon>Pezizomycotina</taxon>
        <taxon>Sordariomycetes</taxon>
        <taxon>Hypocreomycetidae</taxon>
        <taxon>Hypocreales</taxon>
        <taxon>Nectriaceae</taxon>
        <taxon>Fusarium</taxon>
        <taxon>Fusarium oxysporum species complex</taxon>
    </lineage>
</organism>
<accession>N4UJH4</accession>
<dbReference type="HOGENOM" id="CLU_3112017_0_0_1"/>
<evidence type="ECO:0000313" key="1">
    <source>
        <dbReference type="EMBL" id="ENH75933.1"/>
    </source>
</evidence>
<dbReference type="AlphaFoldDB" id="N4UJH4"/>
<dbReference type="Proteomes" id="UP000016928">
    <property type="component" value="Unassembled WGS sequence"/>
</dbReference>
<name>N4UJH4_FUSC1</name>
<gene>
    <name evidence="1" type="ORF">FOC1_g10000061</name>
</gene>
<dbReference type="EMBL" id="KB729948">
    <property type="protein sequence ID" value="ENH75933.1"/>
    <property type="molecule type" value="Genomic_DNA"/>
</dbReference>
<proteinExistence type="predicted"/>